<dbReference type="PANTHER" id="PTHR11941:SF54">
    <property type="entry name" value="ENOYL-COA HYDRATASE, MITOCHONDRIAL"/>
    <property type="match status" value="1"/>
</dbReference>
<proteinExistence type="inferred from homology"/>
<dbReference type="Pfam" id="PF00378">
    <property type="entry name" value="ECH_1"/>
    <property type="match status" value="1"/>
</dbReference>
<evidence type="ECO:0000256" key="2">
    <source>
        <dbReference type="RuleBase" id="RU003707"/>
    </source>
</evidence>
<dbReference type="PROSITE" id="PS00166">
    <property type="entry name" value="ENOYL_COA_HYDRATASE"/>
    <property type="match status" value="1"/>
</dbReference>
<accession>A0ABW8AHT3</accession>
<dbReference type="PANTHER" id="PTHR11941">
    <property type="entry name" value="ENOYL-COA HYDRATASE-RELATED"/>
    <property type="match status" value="1"/>
</dbReference>
<evidence type="ECO:0000313" key="4">
    <source>
        <dbReference type="Proteomes" id="UP001612915"/>
    </source>
</evidence>
<comment type="caution">
    <text evidence="3">The sequence shown here is derived from an EMBL/GenBank/DDBJ whole genome shotgun (WGS) entry which is preliminary data.</text>
</comment>
<dbReference type="Proteomes" id="UP001612915">
    <property type="component" value="Unassembled WGS sequence"/>
</dbReference>
<keyword evidence="4" id="KW-1185">Reference proteome</keyword>
<comment type="similarity">
    <text evidence="1 2">Belongs to the enoyl-CoA hydratase/isomerase family.</text>
</comment>
<sequence>MAVYDRPPHGFLDDAGVQELEALVRRADRDPEIGAVVLTGARSASGSHFITHFDVAELTELAETRAPRLGPRMAHLAAWAGLILTATGAGRAVAARSGPVGRSLVTLSRLHRIIRDMHASSVVWIAAINGPCLGGGLEMALNCDIRIASDSPDVRFGQPEILGGILPGAGGTQNLTRMLGTARAVHLLLDGGQLSAEEALAAGLVSSVVPDDELAAVAEGLAHRMAARPPAAVAAIKRAVYVGAARTAQRGRIVEAGGLISAGKTRLTARLARRLLDDLERTGRPPFLADPQLWESGTLVRELATDEV</sequence>
<dbReference type="CDD" id="cd06558">
    <property type="entry name" value="crotonase-like"/>
    <property type="match status" value="1"/>
</dbReference>
<organism evidence="3 4">
    <name type="scientific">Spongisporangium articulatum</name>
    <dbReference type="NCBI Taxonomy" id="3362603"/>
    <lineage>
        <taxon>Bacteria</taxon>
        <taxon>Bacillati</taxon>
        <taxon>Actinomycetota</taxon>
        <taxon>Actinomycetes</taxon>
        <taxon>Kineosporiales</taxon>
        <taxon>Kineosporiaceae</taxon>
        <taxon>Spongisporangium</taxon>
    </lineage>
</organism>
<dbReference type="Gene3D" id="3.90.226.10">
    <property type="entry name" value="2-enoyl-CoA Hydratase, Chain A, domain 1"/>
    <property type="match status" value="1"/>
</dbReference>
<dbReference type="InterPro" id="IPR001753">
    <property type="entry name" value="Enoyl-CoA_hydra/iso"/>
</dbReference>
<name>A0ABW8AHT3_9ACTN</name>
<dbReference type="InterPro" id="IPR029045">
    <property type="entry name" value="ClpP/crotonase-like_dom_sf"/>
</dbReference>
<evidence type="ECO:0000313" key="3">
    <source>
        <dbReference type="EMBL" id="MFI7585916.1"/>
    </source>
</evidence>
<gene>
    <name evidence="3" type="ORF">ACIB24_02430</name>
</gene>
<dbReference type="RefSeq" id="WP_398274634.1">
    <property type="nucleotide sequence ID" value="NZ_JBITLV010000001.1"/>
</dbReference>
<dbReference type="SUPFAM" id="SSF52096">
    <property type="entry name" value="ClpP/crotonase"/>
    <property type="match status" value="1"/>
</dbReference>
<reference evidence="3 4" key="1">
    <citation type="submission" date="2024-10" db="EMBL/GenBank/DDBJ databases">
        <title>The Natural Products Discovery Center: Release of the First 8490 Sequenced Strains for Exploring Actinobacteria Biosynthetic Diversity.</title>
        <authorList>
            <person name="Kalkreuter E."/>
            <person name="Kautsar S.A."/>
            <person name="Yang D."/>
            <person name="Bader C.D."/>
            <person name="Teijaro C.N."/>
            <person name="Fluegel L."/>
            <person name="Davis C.M."/>
            <person name="Simpson J.R."/>
            <person name="Lauterbach L."/>
            <person name="Steele A.D."/>
            <person name="Gui C."/>
            <person name="Meng S."/>
            <person name="Li G."/>
            <person name="Viehrig K."/>
            <person name="Ye F."/>
            <person name="Su P."/>
            <person name="Kiefer A.F."/>
            <person name="Nichols A."/>
            <person name="Cepeda A.J."/>
            <person name="Yan W."/>
            <person name="Fan B."/>
            <person name="Jiang Y."/>
            <person name="Adhikari A."/>
            <person name="Zheng C.-J."/>
            <person name="Schuster L."/>
            <person name="Cowan T.M."/>
            <person name="Smanski M.J."/>
            <person name="Chevrette M.G."/>
            <person name="De Carvalho L.P.S."/>
            <person name="Shen B."/>
        </authorList>
    </citation>
    <scope>NUCLEOTIDE SEQUENCE [LARGE SCALE GENOMIC DNA]</scope>
    <source>
        <strain evidence="3 4">NPDC049639</strain>
    </source>
</reference>
<dbReference type="InterPro" id="IPR018376">
    <property type="entry name" value="Enoyl-CoA_hyd/isom_CS"/>
</dbReference>
<evidence type="ECO:0000256" key="1">
    <source>
        <dbReference type="ARBA" id="ARBA00005254"/>
    </source>
</evidence>
<dbReference type="EMBL" id="JBITLV010000001">
    <property type="protein sequence ID" value="MFI7585916.1"/>
    <property type="molecule type" value="Genomic_DNA"/>
</dbReference>
<protein>
    <submittedName>
        <fullName evidence="3">Enoyl-CoA hydratase/isomerase family protein</fullName>
    </submittedName>
</protein>